<dbReference type="Proteomes" id="UP000053110">
    <property type="component" value="Unassembled WGS sequence"/>
</dbReference>
<name>A0A061HDN4_BLUGR</name>
<dbReference type="InterPro" id="IPR013078">
    <property type="entry name" value="His_Pase_superF_clade-1"/>
</dbReference>
<dbReference type="GO" id="GO:0005737">
    <property type="term" value="C:cytoplasm"/>
    <property type="evidence" value="ECO:0007669"/>
    <property type="project" value="TreeGrafter"/>
</dbReference>
<dbReference type="EMBL" id="UIGY01000183">
    <property type="protein sequence ID" value="SUZ12505.1"/>
    <property type="molecule type" value="Genomic_DNA"/>
</dbReference>
<protein>
    <submittedName>
        <fullName evidence="2">BgtA-20999</fullName>
    </submittedName>
</protein>
<dbReference type="AlphaFoldDB" id="A0A061HDN4"/>
<dbReference type="PANTHER" id="PTHR48100">
    <property type="entry name" value="BROAD-SPECIFICITY PHOSPHATASE YOR283W-RELATED"/>
    <property type="match status" value="1"/>
</dbReference>
<reference evidence="1" key="2">
    <citation type="submission" date="2013-01" db="EMBL/GenBank/DDBJ databases">
        <title>The wheat powdery mildew genome reveals unique evolution of an obligate biotroph.</title>
        <authorList>
            <person name="Oberhaensli S."/>
            <person name="Wicker T."/>
            <person name="Keller B."/>
        </authorList>
    </citation>
    <scope>NUCLEOTIDE SEQUENCE</scope>
    <source>
        <strain evidence="1">96224</strain>
    </source>
</reference>
<dbReference type="EMBL" id="KE375155">
    <property type="protein sequence ID" value="EPQ62815.1"/>
    <property type="molecule type" value="Genomic_DNA"/>
</dbReference>
<gene>
    <name evidence="1" type="ORF">BGT96224_A20999</name>
    <name evidence="2" type="ORF">BGT96224V2_LOCUS5672</name>
</gene>
<dbReference type="SMART" id="SM00855">
    <property type="entry name" value="PGAM"/>
    <property type="match status" value="1"/>
</dbReference>
<dbReference type="HOGENOM" id="CLU_039184_0_1_1"/>
<reference evidence="3" key="1">
    <citation type="journal article" date="2013" name="Nat. Genet.">
        <title>The wheat powdery mildew genome shows the unique evolution of an obligate biotroph.</title>
        <authorList>
            <person name="Wicker T."/>
            <person name="Oberhaensli S."/>
            <person name="Parlange F."/>
            <person name="Buchmann J.P."/>
            <person name="Shatalina M."/>
            <person name="Roffler S."/>
            <person name="Ben-David R."/>
            <person name="Dolezel J."/>
            <person name="Simkova H."/>
            <person name="Schulze-Lefert P."/>
            <person name="Spanu P.D."/>
            <person name="Bruggmann R."/>
            <person name="Amselem J."/>
            <person name="Quesneville H."/>
            <person name="Ver Loren van Themaat E."/>
            <person name="Paape T."/>
            <person name="Shimizu K.K."/>
            <person name="Keller B."/>
        </authorList>
    </citation>
    <scope>NUCLEOTIDE SEQUENCE [LARGE SCALE GENOMIC DNA]</scope>
    <source>
        <strain evidence="3">96224</strain>
    </source>
</reference>
<proteinExistence type="predicted"/>
<dbReference type="GO" id="GO:0016791">
    <property type="term" value="F:phosphatase activity"/>
    <property type="evidence" value="ECO:0007669"/>
    <property type="project" value="TreeGrafter"/>
</dbReference>
<dbReference type="SUPFAM" id="SSF53254">
    <property type="entry name" value="Phosphoglycerate mutase-like"/>
    <property type="match status" value="1"/>
</dbReference>
<dbReference type="PANTHER" id="PTHR48100:SF1">
    <property type="entry name" value="HISTIDINE PHOSPHATASE FAMILY PROTEIN-RELATED"/>
    <property type="match status" value="1"/>
</dbReference>
<organism evidence="2">
    <name type="scientific">Blumeria graminis f. sp. tritici 96224</name>
    <dbReference type="NCBI Taxonomy" id="1268274"/>
    <lineage>
        <taxon>Eukaryota</taxon>
        <taxon>Fungi</taxon>
        <taxon>Dikarya</taxon>
        <taxon>Ascomycota</taxon>
        <taxon>Pezizomycotina</taxon>
        <taxon>Leotiomycetes</taxon>
        <taxon>Erysiphales</taxon>
        <taxon>Erysiphaceae</taxon>
        <taxon>Blumeria</taxon>
    </lineage>
</organism>
<dbReference type="Pfam" id="PF00300">
    <property type="entry name" value="His_Phos_1"/>
    <property type="match status" value="1"/>
</dbReference>
<evidence type="ECO:0000313" key="3">
    <source>
        <dbReference type="Proteomes" id="UP000053110"/>
    </source>
</evidence>
<sequence>MLVNKLAPVQGEHLEFSTVPGYFLQDDPKTISHGFDFKNTNFGLINRAYDADADTSHPALLKTQWQRFEAEIMRLNSQSESTTRFSLLYMGRHGQGYHNLAESRYGTKAWDCYWSLQDGDEHGTWRDAELTSVGISQAESARDFWATMIEKEKIPVPQSYYVSPLIRCLQTAWYTFTGIDLPPERPFKPIIKELIRECIGVHTCDERSSRTIIEAKYSNWTIEEGFTENDELWSPTLRETDDAMDQRLRAALEDIFSHDNQTFISITAHSGMIASALRGILTVLGHRDFSLDTGQAIPVLVRIDRVPGALPPVKKAAWFAPETCLEPPKPANLVKNEK</sequence>
<dbReference type="CDD" id="cd07067">
    <property type="entry name" value="HP_PGM_like"/>
    <property type="match status" value="1"/>
</dbReference>
<dbReference type="Gene3D" id="3.40.50.1240">
    <property type="entry name" value="Phosphoglycerate mutase-like"/>
    <property type="match status" value="1"/>
</dbReference>
<evidence type="ECO:0000313" key="2">
    <source>
        <dbReference type="EMBL" id="SUZ12505.1"/>
    </source>
</evidence>
<accession>A0A061HDN4</accession>
<dbReference type="OrthoDB" id="496981at2759"/>
<feature type="non-terminal residue" evidence="2">
    <location>
        <position position="338"/>
    </location>
</feature>
<dbReference type="InterPro" id="IPR029033">
    <property type="entry name" value="His_PPase_superfam"/>
</dbReference>
<dbReference type="InterPro" id="IPR050275">
    <property type="entry name" value="PGM_Phosphatase"/>
</dbReference>
<reference evidence="2" key="3">
    <citation type="submission" date="2018-07" db="EMBL/GenBank/DDBJ databases">
        <authorList>
            <person name="Quirk P.G."/>
            <person name="Krulwich T.A."/>
        </authorList>
    </citation>
    <scope>NUCLEOTIDE SEQUENCE</scope>
    <source>
        <strain evidence="2">96224</strain>
    </source>
</reference>
<evidence type="ECO:0000313" key="1">
    <source>
        <dbReference type="EMBL" id="EPQ62815.1"/>
    </source>
</evidence>